<gene>
    <name evidence="10" type="ORF">IAB93_08345</name>
</gene>
<dbReference type="InterPro" id="IPR047817">
    <property type="entry name" value="ABC2_TM_bact-type"/>
</dbReference>
<dbReference type="PANTHER" id="PTHR30294">
    <property type="entry name" value="MEMBRANE COMPONENT OF ABC TRANSPORTER YHHJ-RELATED"/>
    <property type="match status" value="1"/>
</dbReference>
<feature type="transmembrane region" description="Helical" evidence="8">
    <location>
        <begin position="21"/>
        <end position="40"/>
    </location>
</feature>
<keyword evidence="4" id="KW-1003">Cell membrane</keyword>
<dbReference type="EMBL" id="JADIME010000086">
    <property type="protein sequence ID" value="MBO8465985.1"/>
    <property type="molecule type" value="Genomic_DNA"/>
</dbReference>
<evidence type="ECO:0000259" key="9">
    <source>
        <dbReference type="PROSITE" id="PS51012"/>
    </source>
</evidence>
<dbReference type="AlphaFoldDB" id="A0A9D9I5E4"/>
<evidence type="ECO:0000256" key="8">
    <source>
        <dbReference type="SAM" id="Phobius"/>
    </source>
</evidence>
<evidence type="ECO:0000313" key="10">
    <source>
        <dbReference type="EMBL" id="MBO8465985.1"/>
    </source>
</evidence>
<dbReference type="InterPro" id="IPR013525">
    <property type="entry name" value="ABC2_TM"/>
</dbReference>
<feature type="transmembrane region" description="Helical" evidence="8">
    <location>
        <begin position="283"/>
        <end position="305"/>
    </location>
</feature>
<evidence type="ECO:0000256" key="1">
    <source>
        <dbReference type="ARBA" id="ARBA00004651"/>
    </source>
</evidence>
<keyword evidence="3" id="KW-0813">Transport</keyword>
<dbReference type="InterPro" id="IPR051449">
    <property type="entry name" value="ABC-2_transporter_component"/>
</dbReference>
<comment type="similarity">
    <text evidence="2">Belongs to the ABC-2 integral membrane protein family.</text>
</comment>
<reference evidence="10" key="1">
    <citation type="submission" date="2020-10" db="EMBL/GenBank/DDBJ databases">
        <authorList>
            <person name="Gilroy R."/>
        </authorList>
    </citation>
    <scope>NUCLEOTIDE SEQUENCE</scope>
    <source>
        <strain evidence="10">10037</strain>
    </source>
</reference>
<dbReference type="GO" id="GO:0005886">
    <property type="term" value="C:plasma membrane"/>
    <property type="evidence" value="ECO:0007669"/>
    <property type="project" value="UniProtKB-SubCell"/>
</dbReference>
<feature type="transmembrane region" description="Helical" evidence="8">
    <location>
        <begin position="347"/>
        <end position="365"/>
    </location>
</feature>
<evidence type="ECO:0000256" key="3">
    <source>
        <dbReference type="ARBA" id="ARBA00022448"/>
    </source>
</evidence>
<dbReference type="Pfam" id="PF12698">
    <property type="entry name" value="ABC2_membrane_3"/>
    <property type="match status" value="1"/>
</dbReference>
<reference evidence="10" key="2">
    <citation type="journal article" date="2021" name="PeerJ">
        <title>Extensive microbial diversity within the chicken gut microbiome revealed by metagenomics and culture.</title>
        <authorList>
            <person name="Gilroy R."/>
            <person name="Ravi A."/>
            <person name="Getino M."/>
            <person name="Pursley I."/>
            <person name="Horton D.L."/>
            <person name="Alikhan N.F."/>
            <person name="Baker D."/>
            <person name="Gharbi K."/>
            <person name="Hall N."/>
            <person name="Watson M."/>
            <person name="Adriaenssens E.M."/>
            <person name="Foster-Nyarko E."/>
            <person name="Jarju S."/>
            <person name="Secka A."/>
            <person name="Antonio M."/>
            <person name="Oren A."/>
            <person name="Chaudhuri R.R."/>
            <person name="La Ragione R."/>
            <person name="Hildebrand F."/>
            <person name="Pallen M.J."/>
        </authorList>
    </citation>
    <scope>NUCLEOTIDE SEQUENCE</scope>
    <source>
        <strain evidence="10">10037</strain>
    </source>
</reference>
<proteinExistence type="inferred from homology"/>
<comment type="subcellular location">
    <subcellularLocation>
        <location evidence="1">Cell membrane</location>
        <topology evidence="1">Multi-pass membrane protein</topology>
    </subcellularLocation>
</comment>
<keyword evidence="5 8" id="KW-0812">Transmembrane</keyword>
<keyword evidence="6 8" id="KW-1133">Transmembrane helix</keyword>
<evidence type="ECO:0000256" key="2">
    <source>
        <dbReference type="ARBA" id="ARBA00007783"/>
    </source>
</evidence>
<dbReference type="Proteomes" id="UP000823597">
    <property type="component" value="Unassembled WGS sequence"/>
</dbReference>
<evidence type="ECO:0000256" key="5">
    <source>
        <dbReference type="ARBA" id="ARBA00022692"/>
    </source>
</evidence>
<protein>
    <submittedName>
        <fullName evidence="10">ABC transporter permease</fullName>
    </submittedName>
</protein>
<organism evidence="10 11">
    <name type="scientific">Candidatus Merdivivens pullistercoris</name>
    <dbReference type="NCBI Taxonomy" id="2840873"/>
    <lineage>
        <taxon>Bacteria</taxon>
        <taxon>Pseudomonadati</taxon>
        <taxon>Bacteroidota</taxon>
        <taxon>Bacteroidia</taxon>
        <taxon>Bacteroidales</taxon>
        <taxon>Muribaculaceae</taxon>
        <taxon>Muribaculaceae incertae sedis</taxon>
        <taxon>Candidatus Merdivivens</taxon>
    </lineage>
</organism>
<feature type="domain" description="ABC transmembrane type-2" evidence="9">
    <location>
        <begin position="132"/>
        <end position="368"/>
    </location>
</feature>
<dbReference type="GO" id="GO:0140359">
    <property type="term" value="F:ABC-type transporter activity"/>
    <property type="evidence" value="ECO:0007669"/>
    <property type="project" value="InterPro"/>
</dbReference>
<dbReference type="Gene3D" id="3.40.1710.10">
    <property type="entry name" value="abc type-2 transporter like domain"/>
    <property type="match status" value="1"/>
</dbReference>
<name>A0A9D9I5E4_9BACT</name>
<evidence type="ECO:0000313" key="11">
    <source>
        <dbReference type="Proteomes" id="UP000823597"/>
    </source>
</evidence>
<feature type="transmembrane region" description="Helical" evidence="8">
    <location>
        <begin position="225"/>
        <end position="246"/>
    </location>
</feature>
<evidence type="ECO:0000256" key="4">
    <source>
        <dbReference type="ARBA" id="ARBA00022475"/>
    </source>
</evidence>
<dbReference type="PROSITE" id="PS51012">
    <property type="entry name" value="ABC_TM2"/>
    <property type="match status" value="1"/>
</dbReference>
<evidence type="ECO:0000256" key="7">
    <source>
        <dbReference type="ARBA" id="ARBA00023136"/>
    </source>
</evidence>
<accession>A0A9D9I5E4</accession>
<feature type="transmembrane region" description="Helical" evidence="8">
    <location>
        <begin position="252"/>
        <end position="271"/>
    </location>
</feature>
<comment type="caution">
    <text evidence="10">The sequence shown here is derived from an EMBL/GenBank/DDBJ whole genome shotgun (WGS) entry which is preliminary data.</text>
</comment>
<feature type="transmembrane region" description="Helical" evidence="8">
    <location>
        <begin position="173"/>
        <end position="198"/>
    </location>
</feature>
<evidence type="ECO:0000256" key="6">
    <source>
        <dbReference type="ARBA" id="ARBA00022989"/>
    </source>
</evidence>
<dbReference type="PANTHER" id="PTHR30294:SF29">
    <property type="entry name" value="MULTIDRUG ABC TRANSPORTER PERMEASE YBHS-RELATED"/>
    <property type="match status" value="1"/>
</dbReference>
<sequence>MKQFLAFIRKEFRHVLRDKRTMLILLGMPVAQIILFGFAISTEIRNIDTVLLVPETGENIRRLSEKFDASEYFSVAGAISDEDGVDELFRKGKADLVIAFSPGFEEGIYSPDGASVRLMADASNTNVASAIALYATNVINDYVSECVSSPAVTAATGVQPNIRMLYNPQMRSAYTFVPGVMGLIIIIICAMMTSVSIVREKETGTMELLLVSPAKPIVVIIAKMVPYFVVSMINYLTILALSVWLLHIPISGSFWALTLLSVIYIILSLALGQLISTIAKTQVAAMLMSGFMLLVPVLFFSELLFPVDGMPLVFRWFSDLIPARWYVMGVKKIMIEGLPMYYAARELVILSVMAAVIMAVSLMRYKNRME</sequence>
<keyword evidence="7 8" id="KW-0472">Membrane</keyword>